<dbReference type="InterPro" id="IPR000276">
    <property type="entry name" value="GPCR_Rhodpsn"/>
</dbReference>
<evidence type="ECO:0000256" key="3">
    <source>
        <dbReference type="ARBA" id="ARBA00022692"/>
    </source>
</evidence>
<dbReference type="PROSITE" id="PS50262">
    <property type="entry name" value="G_PROTEIN_RECEP_F1_2"/>
    <property type="match status" value="3"/>
</dbReference>
<evidence type="ECO:0000256" key="5">
    <source>
        <dbReference type="ARBA" id="ARBA00023040"/>
    </source>
</evidence>
<dbReference type="InterPro" id="IPR019430">
    <property type="entry name" value="7TM_GPCR_serpentine_rcpt_Srx"/>
</dbReference>
<dbReference type="Gene3D" id="1.20.1070.10">
    <property type="entry name" value="Rhodopsin 7-helix transmembrane proteins"/>
    <property type="match status" value="3"/>
</dbReference>
<evidence type="ECO:0000256" key="2">
    <source>
        <dbReference type="ARBA" id="ARBA00022475"/>
    </source>
</evidence>
<dbReference type="Proteomes" id="UP000192578">
    <property type="component" value="Unassembled WGS sequence"/>
</dbReference>
<feature type="transmembrane region" description="Helical" evidence="9">
    <location>
        <begin position="396"/>
        <end position="420"/>
    </location>
</feature>
<feature type="transmembrane region" description="Helical" evidence="9">
    <location>
        <begin position="432"/>
        <end position="456"/>
    </location>
</feature>
<evidence type="ECO:0000256" key="4">
    <source>
        <dbReference type="ARBA" id="ARBA00022989"/>
    </source>
</evidence>
<feature type="transmembrane region" description="Helical" evidence="9">
    <location>
        <begin position="554"/>
        <end position="581"/>
    </location>
</feature>
<dbReference type="Pfam" id="PF10328">
    <property type="entry name" value="7TM_GPCR_Srx"/>
    <property type="match status" value="1"/>
</dbReference>
<evidence type="ECO:0000256" key="9">
    <source>
        <dbReference type="SAM" id="Phobius"/>
    </source>
</evidence>
<feature type="transmembrane region" description="Helical" evidence="9">
    <location>
        <begin position="613"/>
        <end position="633"/>
    </location>
</feature>
<dbReference type="Pfam" id="PF00001">
    <property type="entry name" value="7tm_1"/>
    <property type="match status" value="2"/>
</dbReference>
<reference evidence="12" key="1">
    <citation type="submission" date="2017-01" db="EMBL/GenBank/DDBJ databases">
        <title>Comparative genomics of anhydrobiosis in the tardigrade Hypsibius dujardini.</title>
        <authorList>
            <person name="Yoshida Y."/>
            <person name="Koutsovoulos G."/>
            <person name="Laetsch D."/>
            <person name="Stevens L."/>
            <person name="Kumar S."/>
            <person name="Horikawa D."/>
            <person name="Ishino K."/>
            <person name="Komine S."/>
            <person name="Tomita M."/>
            <person name="Blaxter M."/>
            <person name="Arakawa K."/>
        </authorList>
    </citation>
    <scope>NUCLEOTIDE SEQUENCE [LARGE SCALE GENOMIC DNA]</scope>
    <source>
        <strain evidence="12">Z151</strain>
    </source>
</reference>
<dbReference type="CDD" id="cd00637">
    <property type="entry name" value="7tm_classA_rhodopsin-like"/>
    <property type="match status" value="3"/>
</dbReference>
<comment type="caution">
    <text evidence="11">The sequence shown here is derived from an EMBL/GenBank/DDBJ whole genome shotgun (WGS) entry which is preliminary data.</text>
</comment>
<dbReference type="GO" id="GO:0005886">
    <property type="term" value="C:plasma membrane"/>
    <property type="evidence" value="ECO:0007669"/>
    <property type="project" value="UniProtKB-SubCell"/>
</dbReference>
<feature type="transmembrane region" description="Helical" evidence="9">
    <location>
        <begin position="279"/>
        <end position="299"/>
    </location>
</feature>
<evidence type="ECO:0000256" key="7">
    <source>
        <dbReference type="ARBA" id="ARBA00023170"/>
    </source>
</evidence>
<evidence type="ECO:0000256" key="8">
    <source>
        <dbReference type="ARBA" id="ARBA00023224"/>
    </source>
</evidence>
<evidence type="ECO:0000256" key="6">
    <source>
        <dbReference type="ARBA" id="ARBA00023136"/>
    </source>
</evidence>
<dbReference type="GO" id="GO:0004930">
    <property type="term" value="F:G protein-coupled receptor activity"/>
    <property type="evidence" value="ECO:0007669"/>
    <property type="project" value="UniProtKB-KW"/>
</dbReference>
<dbReference type="OrthoDB" id="9445642at2759"/>
<feature type="transmembrane region" description="Helical" evidence="9">
    <location>
        <begin position="730"/>
        <end position="753"/>
    </location>
</feature>
<comment type="subcellular location">
    <subcellularLocation>
        <location evidence="1">Cell membrane</location>
        <topology evidence="1">Multi-pass membrane protein</topology>
    </subcellularLocation>
</comment>
<keyword evidence="7" id="KW-0675">Receptor</keyword>
<feature type="domain" description="G-protein coupled receptors family 1 profile" evidence="10">
    <location>
        <begin position="411"/>
        <end position="636"/>
    </location>
</feature>
<feature type="transmembrane region" description="Helical" evidence="9">
    <location>
        <begin position="63"/>
        <end position="87"/>
    </location>
</feature>
<sequence>MNLSTNITATLPPFPALPRSKRQELTAWLAVTLTISFFGVANNLLLLRITLPTKVRKFGVGPLVVHFVVLNLLMCLVSFPSILFVVLAKRDGWPIAGSACYYVHTIFTINVSMVNWSDAGLAVNRFVALYYPHRYRTCTSTPVNLAVILLSWIICVGFTVPFAVAVNAPGVAMSPLGLCTFSNSISRNYLAFTISYVPYAVSGVASLLILWKFVGHHLRLQRGTVAPDATATCRTATRRLNMARMILVTFLWSGICALPTYIIGTLLPSLGRNDPVAALWIRTGLVCQYTFTPCIMLISNGEYRRRVTRIFKGHLNLPVSVAAVPPTGTRDQWTTGGPSNNFELSAALSRSQRNSNDVGDIPWRISLANMSFSFNVTLAQTPFPILSQRKQQELTAWLATTLTISFIGVANNLLLLRIIWPAKIRKLGVGLLIVHFVVLNLLMCLVTFPVEFFIVLAKRDGWPIAGTACYYVQTMYTINASVVNWSDTGLAVNRVVALYYPHRYRTWSTMPRGVAMIVCSWMICIGVTVLTIATGDGPTVSISVLGQCSFSNKIHLGLVLTAFIAYVPFAICGVASLLILWKFLLQYRSTFRTAAIAPNGNARHRTARRSLNMARMLLLTFLWCGICVLPAYVVRIRFPSLSRTDPVSVQWMRTALVCQYAVTPHGSRPPSPSASSASPTTSSSFESRGLPKFSNSALSVVNWFDAGLAVNRVVALYYPHRYRAWTTTPLTVGMVVCSWLICIGFIVPIVAAVSDGFTFSMSASGQCSFSRAIYLGSVLTSLGPYVPFAICGTACLLILWNFITHQHLSLQGLAVGGTTAGSARRRTAQRSLNLARMLLVTFLWCGICVAPSYVISAVFPALLLTDPVLGRWMRTAH</sequence>
<dbReference type="EMBL" id="MTYJ01000118">
    <property type="protein sequence ID" value="OQV13701.1"/>
    <property type="molecule type" value="Genomic_DNA"/>
</dbReference>
<feature type="transmembrane region" description="Helical" evidence="9">
    <location>
        <begin position="785"/>
        <end position="803"/>
    </location>
</feature>
<feature type="transmembrane region" description="Helical" evidence="9">
    <location>
        <begin position="513"/>
        <end position="534"/>
    </location>
</feature>
<organism evidence="11 12">
    <name type="scientific">Hypsibius exemplaris</name>
    <name type="common">Freshwater tardigrade</name>
    <dbReference type="NCBI Taxonomy" id="2072580"/>
    <lineage>
        <taxon>Eukaryota</taxon>
        <taxon>Metazoa</taxon>
        <taxon>Ecdysozoa</taxon>
        <taxon>Tardigrada</taxon>
        <taxon>Eutardigrada</taxon>
        <taxon>Parachela</taxon>
        <taxon>Hypsibioidea</taxon>
        <taxon>Hypsibiidae</taxon>
        <taxon>Hypsibius</taxon>
    </lineage>
</organism>
<protein>
    <recommendedName>
        <fullName evidence="10">G-protein coupled receptors family 1 profile domain-containing protein</fullName>
    </recommendedName>
</protein>
<accession>A0A1W0WES1</accession>
<evidence type="ECO:0000259" key="10">
    <source>
        <dbReference type="PROSITE" id="PS50262"/>
    </source>
</evidence>
<evidence type="ECO:0000313" key="11">
    <source>
        <dbReference type="EMBL" id="OQV13701.1"/>
    </source>
</evidence>
<feature type="transmembrane region" description="Helical" evidence="9">
    <location>
        <begin position="245"/>
        <end position="267"/>
    </location>
</feature>
<keyword evidence="6 9" id="KW-0472">Membrane</keyword>
<feature type="domain" description="G-protein coupled receptors family 1 profile" evidence="10">
    <location>
        <begin position="42"/>
        <end position="263"/>
    </location>
</feature>
<name>A0A1W0WES1_HYPEX</name>
<keyword evidence="3 9" id="KW-0812">Transmembrane</keyword>
<dbReference type="AlphaFoldDB" id="A0A1W0WES1"/>
<feature type="domain" description="G-protein coupled receptors family 1 profile" evidence="10">
    <location>
        <begin position="708"/>
        <end position="877"/>
    </location>
</feature>
<feature type="transmembrane region" description="Helical" evidence="9">
    <location>
        <begin position="700"/>
        <end position="718"/>
    </location>
</feature>
<proteinExistence type="predicted"/>
<evidence type="ECO:0000313" key="12">
    <source>
        <dbReference type="Proteomes" id="UP000192578"/>
    </source>
</evidence>
<keyword evidence="4 9" id="KW-1133">Transmembrane helix</keyword>
<feature type="transmembrane region" description="Helical" evidence="9">
    <location>
        <begin position="189"/>
        <end position="211"/>
    </location>
</feature>
<keyword evidence="5" id="KW-0297">G-protein coupled receptor</keyword>
<feature type="transmembrane region" description="Helical" evidence="9">
    <location>
        <begin position="834"/>
        <end position="863"/>
    </location>
</feature>
<gene>
    <name evidence="11" type="ORF">BV898_12095</name>
</gene>
<dbReference type="PANTHER" id="PTHR24228:SF59">
    <property type="entry name" value="NEUROPEPTIDE RECEPTOR 15"/>
    <property type="match status" value="1"/>
</dbReference>
<dbReference type="PANTHER" id="PTHR24228">
    <property type="entry name" value="B2 BRADYKININ RECEPTOR/ANGIOTENSIN II RECEPTOR"/>
    <property type="match status" value="1"/>
</dbReference>
<dbReference type="SUPFAM" id="SSF81321">
    <property type="entry name" value="Family A G protein-coupled receptor-like"/>
    <property type="match status" value="3"/>
</dbReference>
<keyword evidence="2" id="KW-1003">Cell membrane</keyword>
<evidence type="ECO:0000256" key="1">
    <source>
        <dbReference type="ARBA" id="ARBA00004651"/>
    </source>
</evidence>
<keyword evidence="8" id="KW-0807">Transducer</keyword>
<keyword evidence="12" id="KW-1185">Reference proteome</keyword>
<dbReference type="InterPro" id="IPR017452">
    <property type="entry name" value="GPCR_Rhodpsn_7TM"/>
</dbReference>
<feature type="transmembrane region" description="Helical" evidence="9">
    <location>
        <begin position="143"/>
        <end position="169"/>
    </location>
</feature>
<feature type="transmembrane region" description="Helical" evidence="9">
    <location>
        <begin position="27"/>
        <end position="51"/>
    </location>
</feature>